<dbReference type="Gene3D" id="2.70.150.10">
    <property type="entry name" value="Calcium-transporting ATPase, cytoplasmic transduction domain A"/>
    <property type="match status" value="1"/>
</dbReference>
<dbReference type="NCBIfam" id="TIGR01525">
    <property type="entry name" value="ATPase-IB_hvy"/>
    <property type="match status" value="1"/>
</dbReference>
<dbReference type="PATRIC" id="fig|1423738.3.peg.1764"/>
<dbReference type="Pfam" id="PF00702">
    <property type="entry name" value="Hydrolase"/>
    <property type="match status" value="1"/>
</dbReference>
<feature type="transmembrane region" description="Helical" evidence="15">
    <location>
        <begin position="34"/>
        <end position="53"/>
    </location>
</feature>
<feature type="transmembrane region" description="Helical" evidence="15">
    <location>
        <begin position="7"/>
        <end position="28"/>
    </location>
</feature>
<dbReference type="FunFam" id="2.70.150.10:FF:000020">
    <property type="entry name" value="Copper-exporting P-type ATPase A"/>
    <property type="match status" value="1"/>
</dbReference>
<dbReference type="GO" id="GO:0005886">
    <property type="term" value="C:plasma membrane"/>
    <property type="evidence" value="ECO:0007669"/>
    <property type="project" value="UniProtKB-SubCell"/>
</dbReference>
<dbReference type="SFLD" id="SFLDS00003">
    <property type="entry name" value="Haloacid_Dehalogenase"/>
    <property type="match status" value="1"/>
</dbReference>
<dbReference type="PANTHER" id="PTHR43520:SF8">
    <property type="entry name" value="P-TYPE CU(+) TRANSPORTER"/>
    <property type="match status" value="1"/>
</dbReference>
<evidence type="ECO:0000256" key="16">
    <source>
        <dbReference type="SAM" id="Coils"/>
    </source>
</evidence>
<evidence type="ECO:0000256" key="8">
    <source>
        <dbReference type="ARBA" id="ARBA00022796"/>
    </source>
</evidence>
<dbReference type="Pfam" id="PF00122">
    <property type="entry name" value="E1-E2_ATPase"/>
    <property type="match status" value="1"/>
</dbReference>
<keyword evidence="13 15" id="KW-0472">Membrane</keyword>
<dbReference type="PROSITE" id="PS00154">
    <property type="entry name" value="ATPASE_E1_E2"/>
    <property type="match status" value="1"/>
</dbReference>
<dbReference type="SUPFAM" id="SSF81653">
    <property type="entry name" value="Calcium ATPase, transduction domain A"/>
    <property type="match status" value="1"/>
</dbReference>
<name>A0A0R2BVI6_9LACO</name>
<dbReference type="Gene3D" id="3.40.50.1000">
    <property type="entry name" value="HAD superfamily/HAD-like"/>
    <property type="match status" value="1"/>
</dbReference>
<keyword evidence="9 15" id="KW-0067">ATP-binding</keyword>
<dbReference type="InterPro" id="IPR018303">
    <property type="entry name" value="ATPase_P-typ_P_site"/>
</dbReference>
<evidence type="ECO:0000313" key="18">
    <source>
        <dbReference type="EMBL" id="KRM79555.1"/>
    </source>
</evidence>
<organism evidence="18 19">
    <name type="scientific">Lapidilactobacillus dextrinicus DSM 20335</name>
    <dbReference type="NCBI Taxonomy" id="1423738"/>
    <lineage>
        <taxon>Bacteria</taxon>
        <taxon>Bacillati</taxon>
        <taxon>Bacillota</taxon>
        <taxon>Bacilli</taxon>
        <taxon>Lactobacillales</taxon>
        <taxon>Lactobacillaceae</taxon>
        <taxon>Lapidilactobacillus</taxon>
    </lineage>
</organism>
<dbReference type="InterPro" id="IPR036412">
    <property type="entry name" value="HAD-like_sf"/>
</dbReference>
<dbReference type="GO" id="GO:0043682">
    <property type="term" value="F:P-type divalent copper transporter activity"/>
    <property type="evidence" value="ECO:0007669"/>
    <property type="project" value="TreeGrafter"/>
</dbReference>
<evidence type="ECO:0000256" key="5">
    <source>
        <dbReference type="ARBA" id="ARBA00022692"/>
    </source>
</evidence>
<reference evidence="18 19" key="1">
    <citation type="journal article" date="2015" name="Genome Announc.">
        <title>Expanding the biotechnology potential of lactobacilli through comparative genomics of 213 strains and associated genera.</title>
        <authorList>
            <person name="Sun Z."/>
            <person name="Harris H.M."/>
            <person name="McCann A."/>
            <person name="Guo C."/>
            <person name="Argimon S."/>
            <person name="Zhang W."/>
            <person name="Yang X."/>
            <person name="Jeffery I.B."/>
            <person name="Cooney J.C."/>
            <person name="Kagawa T.F."/>
            <person name="Liu W."/>
            <person name="Song Y."/>
            <person name="Salvetti E."/>
            <person name="Wrobel A."/>
            <person name="Rasinkangas P."/>
            <person name="Parkhill J."/>
            <person name="Rea M.C."/>
            <person name="O'Sullivan O."/>
            <person name="Ritari J."/>
            <person name="Douillard F.P."/>
            <person name="Paul Ross R."/>
            <person name="Yang R."/>
            <person name="Briner A.E."/>
            <person name="Felis G.E."/>
            <person name="de Vos W.M."/>
            <person name="Barrangou R."/>
            <person name="Klaenhammer T.R."/>
            <person name="Caufield P.W."/>
            <person name="Cui Y."/>
            <person name="Zhang H."/>
            <person name="O'Toole P.W."/>
        </authorList>
    </citation>
    <scope>NUCLEOTIDE SEQUENCE [LARGE SCALE GENOMIC DNA]</scope>
    <source>
        <strain evidence="18 19">DSM 20335</strain>
    </source>
</reference>
<evidence type="ECO:0000256" key="7">
    <source>
        <dbReference type="ARBA" id="ARBA00022741"/>
    </source>
</evidence>
<evidence type="ECO:0000256" key="10">
    <source>
        <dbReference type="ARBA" id="ARBA00022967"/>
    </source>
</evidence>
<keyword evidence="4 15" id="KW-1003">Cell membrane</keyword>
<keyword evidence="12" id="KW-0186">Copper</keyword>
<protein>
    <recommendedName>
        <fullName evidence="3">P-type Cu(+) transporter</fullName>
        <ecNumber evidence="3">7.2.2.8</ecNumber>
    </recommendedName>
</protein>
<feature type="transmembrane region" description="Helical" evidence="15">
    <location>
        <begin position="92"/>
        <end position="110"/>
    </location>
</feature>
<keyword evidence="19" id="KW-1185">Reference proteome</keyword>
<dbReference type="RefSeq" id="WP_057756034.1">
    <property type="nucleotide sequence ID" value="NZ_AYYK01000004.1"/>
</dbReference>
<evidence type="ECO:0000313" key="19">
    <source>
        <dbReference type="Proteomes" id="UP000051813"/>
    </source>
</evidence>
<dbReference type="EC" id="7.2.2.8" evidence="3"/>
<dbReference type="NCBIfam" id="TIGR01511">
    <property type="entry name" value="ATPase-IB1_Cu"/>
    <property type="match status" value="1"/>
</dbReference>
<dbReference type="GO" id="GO:0016887">
    <property type="term" value="F:ATP hydrolysis activity"/>
    <property type="evidence" value="ECO:0007669"/>
    <property type="project" value="InterPro"/>
</dbReference>
<accession>A0A0R2BVI6</accession>
<keyword evidence="16" id="KW-0175">Coiled coil</keyword>
<dbReference type="SUPFAM" id="SSF56784">
    <property type="entry name" value="HAD-like"/>
    <property type="match status" value="1"/>
</dbReference>
<dbReference type="InterPro" id="IPR001757">
    <property type="entry name" value="P_typ_ATPase"/>
</dbReference>
<evidence type="ECO:0000256" key="14">
    <source>
        <dbReference type="ARBA" id="ARBA00049289"/>
    </source>
</evidence>
<comment type="subcellular location">
    <subcellularLocation>
        <location evidence="1">Cell membrane</location>
        <topology evidence="1">Multi-pass membrane protein</topology>
    </subcellularLocation>
</comment>
<dbReference type="Proteomes" id="UP000051813">
    <property type="component" value="Unassembled WGS sequence"/>
</dbReference>
<dbReference type="GO" id="GO:0055070">
    <property type="term" value="P:copper ion homeostasis"/>
    <property type="evidence" value="ECO:0007669"/>
    <property type="project" value="TreeGrafter"/>
</dbReference>
<feature type="transmembrane region" description="Helical" evidence="15">
    <location>
        <begin position="612"/>
        <end position="631"/>
    </location>
</feature>
<evidence type="ECO:0000256" key="3">
    <source>
        <dbReference type="ARBA" id="ARBA00012517"/>
    </source>
</evidence>
<dbReference type="InterPro" id="IPR023298">
    <property type="entry name" value="ATPase_P-typ_TM_dom_sf"/>
</dbReference>
<dbReference type="PRINTS" id="PR00943">
    <property type="entry name" value="CUATPASE"/>
</dbReference>
<feature type="domain" description="P-type ATPase A" evidence="17">
    <location>
        <begin position="128"/>
        <end position="228"/>
    </location>
</feature>
<evidence type="ECO:0000256" key="4">
    <source>
        <dbReference type="ARBA" id="ARBA00022475"/>
    </source>
</evidence>
<comment type="similarity">
    <text evidence="2 15">Belongs to the cation transport ATPase (P-type) (TC 3.A.3) family. Type IB subfamily.</text>
</comment>
<keyword evidence="6 15" id="KW-0479">Metal-binding</keyword>
<dbReference type="EMBL" id="AYYK01000004">
    <property type="protein sequence ID" value="KRM79555.1"/>
    <property type="molecule type" value="Genomic_DNA"/>
</dbReference>
<dbReference type="InterPro" id="IPR023214">
    <property type="entry name" value="HAD_sf"/>
</dbReference>
<comment type="catalytic activity">
    <reaction evidence="14">
        <text>Cu(+)(in) + ATP + H2O = Cu(+)(out) + ADP + phosphate + H(+)</text>
        <dbReference type="Rhea" id="RHEA:25792"/>
        <dbReference type="ChEBI" id="CHEBI:15377"/>
        <dbReference type="ChEBI" id="CHEBI:15378"/>
        <dbReference type="ChEBI" id="CHEBI:30616"/>
        <dbReference type="ChEBI" id="CHEBI:43474"/>
        <dbReference type="ChEBI" id="CHEBI:49552"/>
        <dbReference type="ChEBI" id="CHEBI:456216"/>
        <dbReference type="EC" id="7.2.2.8"/>
    </reaction>
</comment>
<dbReference type="InterPro" id="IPR023299">
    <property type="entry name" value="ATPase_P-typ_cyto_dom_N"/>
</dbReference>
<keyword evidence="7 15" id="KW-0547">Nucleotide-binding</keyword>
<dbReference type="InterPro" id="IPR059000">
    <property type="entry name" value="ATPase_P-type_domA"/>
</dbReference>
<evidence type="ECO:0000256" key="1">
    <source>
        <dbReference type="ARBA" id="ARBA00004651"/>
    </source>
</evidence>
<comment type="caution">
    <text evidence="18">The sequence shown here is derived from an EMBL/GenBank/DDBJ whole genome shotgun (WGS) entry which is preliminary data.</text>
</comment>
<evidence type="ECO:0000256" key="15">
    <source>
        <dbReference type="RuleBase" id="RU362081"/>
    </source>
</evidence>
<feature type="coiled-coil region" evidence="16">
    <location>
        <begin position="414"/>
        <end position="441"/>
    </location>
</feature>
<feature type="transmembrane region" description="Helical" evidence="15">
    <location>
        <begin position="272"/>
        <end position="298"/>
    </location>
</feature>
<dbReference type="InterPro" id="IPR027256">
    <property type="entry name" value="P-typ_ATPase_IB"/>
</dbReference>
<sequence>MTTTKRFWFALILSLPMLANMVLMPFGWTLPGGAWLQFVLTTLVMLISARPFWQSAWASFTKHHANMDTLVAIGTMTAYLYSIYALLTQQAVFFESAAFVVVFVLLGQVFEERMRHNASTAIEKLVDLQAKEAEVWRDEQFVALPLADVVIGDLIRVKPGQKIAVDGVITEGTSTVDESMVTGESMPVTKKIGDAVIGSTINKAGTFTFKAEKVGADTVLAQIVDLVKKAQNSHAPIQKLTDQVSNIFVPVVLIIAILTFLVWYLLIGAPLAQALIFAVAVVVIACPCALGLATPTALMVGTGRSAKMGILIKNGEVLEAANDVQTVVFDKTGTITVGQPVVTDIIGDQKTVLTLAAALEQSSEHPLAQAVLAKAKREKIAVPAAHGFQAIVGQGVSGQVKGQQIFVGSERLLVQQKLTMATNLQAQLQQLQDEAKTVVIVANQQEVLGLIAIQDAPKPTSQAALAELKAQGLKTVMLTGDNQRVAAAIAKEVGIDQVIANVLPQDKADQVQQLQETGRVAFVGDGINDAPALTVADVGIAMGSGTDIAIESGGIVLMRNDLRDVGKALTLSKKTFNRIKLNLFWAFIYNVLGIPVAAGLFYAIGLTLSPELAGLAMAFSSLSVVTSSMLLNKTKITAKSTGSL</sequence>
<dbReference type="PANTHER" id="PTHR43520">
    <property type="entry name" value="ATP7, ISOFORM B"/>
    <property type="match status" value="1"/>
</dbReference>
<dbReference type="CDD" id="cd02094">
    <property type="entry name" value="P-type_ATPase_Cu-like"/>
    <property type="match status" value="1"/>
</dbReference>
<evidence type="ECO:0000256" key="2">
    <source>
        <dbReference type="ARBA" id="ARBA00006024"/>
    </source>
</evidence>
<evidence type="ECO:0000256" key="6">
    <source>
        <dbReference type="ARBA" id="ARBA00022723"/>
    </source>
</evidence>
<gene>
    <name evidence="18" type="ORF">FC84_GL001736</name>
</gene>
<feature type="transmembrane region" description="Helical" evidence="15">
    <location>
        <begin position="65"/>
        <end position="86"/>
    </location>
</feature>
<evidence type="ECO:0000259" key="17">
    <source>
        <dbReference type="Pfam" id="PF00122"/>
    </source>
</evidence>
<dbReference type="STRING" id="1423738.FC84_GL001736"/>
<dbReference type="InterPro" id="IPR008250">
    <property type="entry name" value="ATPase_P-typ_transduc_dom_A_sf"/>
</dbReference>
<dbReference type="PROSITE" id="PS01229">
    <property type="entry name" value="COF_2"/>
    <property type="match status" value="1"/>
</dbReference>
<evidence type="ECO:0000256" key="9">
    <source>
        <dbReference type="ARBA" id="ARBA00022840"/>
    </source>
</evidence>
<dbReference type="NCBIfam" id="TIGR01494">
    <property type="entry name" value="ATPase_P-type"/>
    <property type="match status" value="1"/>
</dbReference>
<dbReference type="PRINTS" id="PR00119">
    <property type="entry name" value="CATATPASE"/>
</dbReference>
<feature type="transmembrane region" description="Helical" evidence="15">
    <location>
        <begin position="583"/>
        <end position="606"/>
    </location>
</feature>
<keyword evidence="5 15" id="KW-0812">Transmembrane</keyword>
<dbReference type="SUPFAM" id="SSF81665">
    <property type="entry name" value="Calcium ATPase, transmembrane domain M"/>
    <property type="match status" value="1"/>
</dbReference>
<keyword evidence="8" id="KW-0187">Copper transport</keyword>
<dbReference type="GO" id="GO:0005507">
    <property type="term" value="F:copper ion binding"/>
    <property type="evidence" value="ECO:0007669"/>
    <property type="project" value="TreeGrafter"/>
</dbReference>
<dbReference type="GO" id="GO:0005524">
    <property type="term" value="F:ATP binding"/>
    <property type="evidence" value="ECO:0007669"/>
    <property type="project" value="UniProtKB-UniRule"/>
</dbReference>
<dbReference type="OrthoDB" id="9813266at2"/>
<keyword evidence="8" id="KW-0406">Ion transport</keyword>
<proteinExistence type="inferred from homology"/>
<evidence type="ECO:0000256" key="11">
    <source>
        <dbReference type="ARBA" id="ARBA00022989"/>
    </source>
</evidence>
<feature type="transmembrane region" description="Helical" evidence="15">
    <location>
        <begin position="247"/>
        <end position="266"/>
    </location>
</feature>
<dbReference type="AlphaFoldDB" id="A0A0R2BVI6"/>
<dbReference type="GO" id="GO:0140581">
    <property type="term" value="F:P-type monovalent copper transporter activity"/>
    <property type="evidence" value="ECO:0007669"/>
    <property type="project" value="UniProtKB-EC"/>
</dbReference>
<dbReference type="InterPro" id="IPR044492">
    <property type="entry name" value="P_typ_ATPase_HD_dom"/>
</dbReference>
<dbReference type="SFLD" id="SFLDG00002">
    <property type="entry name" value="C1.7:_P-type_atpase_like"/>
    <property type="match status" value="1"/>
</dbReference>
<evidence type="ECO:0000256" key="13">
    <source>
        <dbReference type="ARBA" id="ARBA00023136"/>
    </source>
</evidence>
<keyword evidence="8" id="KW-0813">Transport</keyword>
<keyword evidence="10" id="KW-1278">Translocase</keyword>
<keyword evidence="11 15" id="KW-1133">Transmembrane helix</keyword>
<dbReference type="SFLD" id="SFLDF00027">
    <property type="entry name" value="p-type_atpase"/>
    <property type="match status" value="1"/>
</dbReference>
<dbReference type="Gene3D" id="3.40.1110.10">
    <property type="entry name" value="Calcium-transporting ATPase, cytoplasmic domain N"/>
    <property type="match status" value="1"/>
</dbReference>
<evidence type="ECO:0000256" key="12">
    <source>
        <dbReference type="ARBA" id="ARBA00023008"/>
    </source>
</evidence>